<keyword evidence="2" id="KW-1185">Reference proteome</keyword>
<reference evidence="1 2" key="1">
    <citation type="submission" date="2017-09" db="EMBL/GenBank/DDBJ databases">
        <title>WGS assembly of Aquilegia coerulea Goldsmith.</title>
        <authorList>
            <person name="Hodges S."/>
            <person name="Kramer E."/>
            <person name="Nordborg M."/>
            <person name="Tomkins J."/>
            <person name="Borevitz J."/>
            <person name="Derieg N."/>
            <person name="Yan J."/>
            <person name="Mihaltcheva S."/>
            <person name="Hayes R.D."/>
            <person name="Rokhsar D."/>
        </authorList>
    </citation>
    <scope>NUCLEOTIDE SEQUENCE [LARGE SCALE GENOMIC DNA]</scope>
    <source>
        <strain evidence="2">cv. Goldsmith</strain>
    </source>
</reference>
<gene>
    <name evidence="1" type="ORF">AQUCO_00300068v1</name>
</gene>
<protein>
    <submittedName>
        <fullName evidence="1">Uncharacterized protein</fullName>
    </submittedName>
</protein>
<dbReference type="InParanoid" id="A0A2G5EX09"/>
<sequence>MEMTLKYNYAGEIRSQNHSGVALPFMFILATQLESKLPTRCGNNLEIQNASYHPYRNFSLYASDDNSDK</sequence>
<dbReference type="AlphaFoldDB" id="A0A2G5EX09"/>
<organism evidence="1 2">
    <name type="scientific">Aquilegia coerulea</name>
    <name type="common">Rocky mountain columbine</name>
    <dbReference type="NCBI Taxonomy" id="218851"/>
    <lineage>
        <taxon>Eukaryota</taxon>
        <taxon>Viridiplantae</taxon>
        <taxon>Streptophyta</taxon>
        <taxon>Embryophyta</taxon>
        <taxon>Tracheophyta</taxon>
        <taxon>Spermatophyta</taxon>
        <taxon>Magnoliopsida</taxon>
        <taxon>Ranunculales</taxon>
        <taxon>Ranunculaceae</taxon>
        <taxon>Thalictroideae</taxon>
        <taxon>Aquilegia</taxon>
    </lineage>
</organism>
<name>A0A2G5EX09_AQUCA</name>
<evidence type="ECO:0000313" key="1">
    <source>
        <dbReference type="EMBL" id="PIA60305.1"/>
    </source>
</evidence>
<accession>A0A2G5EX09</accession>
<dbReference type="Proteomes" id="UP000230069">
    <property type="component" value="Unassembled WGS sequence"/>
</dbReference>
<dbReference type="EMBL" id="KZ305020">
    <property type="protein sequence ID" value="PIA60305.1"/>
    <property type="molecule type" value="Genomic_DNA"/>
</dbReference>
<evidence type="ECO:0000313" key="2">
    <source>
        <dbReference type="Proteomes" id="UP000230069"/>
    </source>
</evidence>
<proteinExistence type="predicted"/>